<sequence length="246" mass="28406">MNYLALPALDAVSDISFRARKPYPWAELPGLLTAEGYRRLRATLPEAERFDRMVGVKRAHGQKSHDRYILHYLPGLDVPAPWRGFIAELQGEVYQSFLRRMLGLERTARPILTLEWYYAWGGCSVSPHCDARRKIATHIFFFNDETDWQADWGGEILILDDAGRFKPHSAPTFDDLRASATIDARGNASLLFQRTEHSWHGVRPLRSPPDQLRKLFIITVNAPTWQVRWRRIRGKDPDGFPLRRTA</sequence>
<dbReference type="AlphaFoldDB" id="A0A8J4HDM4"/>
<feature type="domain" description="Prolyl 4-hydroxylase alpha subunit Fe(2+) 2OG dioxygenase" evidence="1">
    <location>
        <begin position="122"/>
        <end position="209"/>
    </location>
</feature>
<protein>
    <recommendedName>
        <fullName evidence="1">Prolyl 4-hydroxylase alpha subunit Fe(2+) 2OG dioxygenase domain-containing protein</fullName>
    </recommendedName>
</protein>
<dbReference type="InterPro" id="IPR044862">
    <property type="entry name" value="Pro_4_hyd_alph_FE2OG_OXY"/>
</dbReference>
<dbReference type="Gene3D" id="2.60.120.620">
    <property type="entry name" value="q2cbj1_9rhob like domain"/>
    <property type="match status" value="1"/>
</dbReference>
<gene>
    <name evidence="2" type="ORF">ENY07_13315</name>
</gene>
<organism evidence="2">
    <name type="scientific">Acidicaldus sp</name>
    <dbReference type="NCBI Taxonomy" id="1872105"/>
    <lineage>
        <taxon>Bacteria</taxon>
        <taxon>Pseudomonadati</taxon>
        <taxon>Pseudomonadota</taxon>
        <taxon>Alphaproteobacteria</taxon>
        <taxon>Acetobacterales</taxon>
        <taxon>Acetobacteraceae</taxon>
        <taxon>Acidicaldus</taxon>
    </lineage>
</organism>
<proteinExistence type="predicted"/>
<dbReference type="EMBL" id="DTQM01000252">
    <property type="protein sequence ID" value="HGC44179.1"/>
    <property type="molecule type" value="Genomic_DNA"/>
</dbReference>
<reference evidence="2" key="1">
    <citation type="journal article" date="2020" name="mSystems">
        <title>Genome- and Community-Level Interaction Insights into Carbon Utilization and Element Cycling Functions of Hydrothermarchaeota in Hydrothermal Sediment.</title>
        <authorList>
            <person name="Zhou Z."/>
            <person name="Liu Y."/>
            <person name="Xu W."/>
            <person name="Pan J."/>
            <person name="Luo Z.H."/>
            <person name="Li M."/>
        </authorList>
    </citation>
    <scope>NUCLEOTIDE SEQUENCE</scope>
    <source>
        <strain evidence="2">SpSt-997</strain>
    </source>
</reference>
<name>A0A8J4HDM4_9PROT</name>
<comment type="caution">
    <text evidence="2">The sequence shown here is derived from an EMBL/GenBank/DDBJ whole genome shotgun (WGS) entry which is preliminary data.</text>
</comment>
<dbReference type="Pfam" id="PF13640">
    <property type="entry name" value="2OG-FeII_Oxy_3"/>
    <property type="match status" value="1"/>
</dbReference>
<accession>A0A8J4HDM4</accession>
<evidence type="ECO:0000313" key="2">
    <source>
        <dbReference type="EMBL" id="HGC44179.1"/>
    </source>
</evidence>
<evidence type="ECO:0000259" key="1">
    <source>
        <dbReference type="Pfam" id="PF13640"/>
    </source>
</evidence>